<dbReference type="EMBL" id="FRAU01000012">
    <property type="protein sequence ID" value="SHL08009.1"/>
    <property type="molecule type" value="Genomic_DNA"/>
</dbReference>
<dbReference type="InterPro" id="IPR029064">
    <property type="entry name" value="Ribosomal_eL30-like_sf"/>
</dbReference>
<dbReference type="GO" id="GO:0032259">
    <property type="term" value="P:methylation"/>
    <property type="evidence" value="ECO:0007669"/>
    <property type="project" value="UniProtKB-KW"/>
</dbReference>
<dbReference type="Gene3D" id="3.40.1280.10">
    <property type="match status" value="1"/>
</dbReference>
<dbReference type="InterPro" id="IPR051259">
    <property type="entry name" value="rRNA_Methyltransferase"/>
</dbReference>
<dbReference type="InterPro" id="IPR013123">
    <property type="entry name" value="SpoU_subst-bd"/>
</dbReference>
<dbReference type="GO" id="GO:0006396">
    <property type="term" value="P:RNA processing"/>
    <property type="evidence" value="ECO:0007669"/>
    <property type="project" value="InterPro"/>
</dbReference>
<comment type="similarity">
    <text evidence="1">Belongs to the class IV-like SAM-binding methyltransferase superfamily. RNA methyltransferase TrmH family.</text>
</comment>
<name>A0A1M6XQ87_9BACT</name>
<feature type="domain" description="RNA 2-O ribose methyltransferase substrate binding" evidence="4">
    <location>
        <begin position="26"/>
        <end position="99"/>
    </location>
</feature>
<accession>A0A1M6XQ87</accession>
<dbReference type="AlphaFoldDB" id="A0A1M6XQ87"/>
<dbReference type="Proteomes" id="UP000185812">
    <property type="component" value="Unassembled WGS sequence"/>
</dbReference>
<dbReference type="InterPro" id="IPR053888">
    <property type="entry name" value="MRM3-like_sub_bind"/>
</dbReference>
<dbReference type="PANTHER" id="PTHR43191:SF2">
    <property type="entry name" value="RRNA METHYLTRANSFERASE 3, MITOCHONDRIAL"/>
    <property type="match status" value="1"/>
</dbReference>
<evidence type="ECO:0000256" key="3">
    <source>
        <dbReference type="ARBA" id="ARBA00022679"/>
    </source>
</evidence>
<protein>
    <submittedName>
        <fullName evidence="5">RNA methyltransferase, TrmH family</fullName>
    </submittedName>
</protein>
<organism evidence="5 6">
    <name type="scientific">Rhodothermus profundi</name>
    <dbReference type="NCBI Taxonomy" id="633813"/>
    <lineage>
        <taxon>Bacteria</taxon>
        <taxon>Pseudomonadati</taxon>
        <taxon>Rhodothermota</taxon>
        <taxon>Rhodothermia</taxon>
        <taxon>Rhodothermales</taxon>
        <taxon>Rhodothermaceae</taxon>
        <taxon>Rhodothermus</taxon>
    </lineage>
</organism>
<dbReference type="GO" id="GO:0003723">
    <property type="term" value="F:RNA binding"/>
    <property type="evidence" value="ECO:0007669"/>
    <property type="project" value="InterPro"/>
</dbReference>
<dbReference type="InterPro" id="IPR001537">
    <property type="entry name" value="SpoU_MeTrfase"/>
</dbReference>
<keyword evidence="6" id="KW-1185">Reference proteome</keyword>
<dbReference type="Pfam" id="PF00588">
    <property type="entry name" value="SpoU_methylase"/>
    <property type="match status" value="1"/>
</dbReference>
<reference evidence="6" key="1">
    <citation type="submission" date="2016-11" db="EMBL/GenBank/DDBJ databases">
        <authorList>
            <person name="Varghese N."/>
            <person name="Submissions S."/>
        </authorList>
    </citation>
    <scope>NUCLEOTIDE SEQUENCE [LARGE SCALE GENOMIC DNA]</scope>
    <source>
        <strain evidence="6">DSM 22212</strain>
    </source>
</reference>
<dbReference type="InterPro" id="IPR029028">
    <property type="entry name" value="Alpha/beta_knot_MTases"/>
</dbReference>
<evidence type="ECO:0000256" key="2">
    <source>
        <dbReference type="ARBA" id="ARBA00022603"/>
    </source>
</evidence>
<dbReference type="PANTHER" id="PTHR43191">
    <property type="entry name" value="RRNA METHYLTRANSFERASE 3"/>
    <property type="match status" value="1"/>
</dbReference>
<evidence type="ECO:0000313" key="5">
    <source>
        <dbReference type="EMBL" id="SHL08009.1"/>
    </source>
</evidence>
<dbReference type="OrthoDB" id="9785673at2"/>
<evidence type="ECO:0000313" key="6">
    <source>
        <dbReference type="Proteomes" id="UP000185812"/>
    </source>
</evidence>
<dbReference type="GO" id="GO:0005737">
    <property type="term" value="C:cytoplasm"/>
    <property type="evidence" value="ECO:0007669"/>
    <property type="project" value="UniProtKB-ARBA"/>
</dbReference>
<evidence type="ECO:0000256" key="1">
    <source>
        <dbReference type="ARBA" id="ARBA00007228"/>
    </source>
</evidence>
<dbReference type="SUPFAM" id="SSF55315">
    <property type="entry name" value="L30e-like"/>
    <property type="match status" value="1"/>
</dbReference>
<evidence type="ECO:0000259" key="4">
    <source>
        <dbReference type="SMART" id="SM00967"/>
    </source>
</evidence>
<dbReference type="GO" id="GO:0008173">
    <property type="term" value="F:RNA methyltransferase activity"/>
    <property type="evidence" value="ECO:0007669"/>
    <property type="project" value="InterPro"/>
</dbReference>
<dbReference type="InterPro" id="IPR029026">
    <property type="entry name" value="tRNA_m1G_MTases_N"/>
</dbReference>
<dbReference type="Pfam" id="PF22435">
    <property type="entry name" value="MRM3-like_sub_bind"/>
    <property type="match status" value="1"/>
</dbReference>
<gene>
    <name evidence="5" type="ORF">SAMN04488087_2661</name>
</gene>
<dbReference type="SMART" id="SM00967">
    <property type="entry name" value="SpoU_sub_bind"/>
    <property type="match status" value="1"/>
</dbReference>
<keyword evidence="3 5" id="KW-0808">Transferase</keyword>
<keyword evidence="2 5" id="KW-0489">Methyltransferase</keyword>
<dbReference type="STRING" id="633813.SAMN04488087_2661"/>
<proteinExistence type="inferred from homology"/>
<dbReference type="Gene3D" id="3.30.1330.30">
    <property type="match status" value="1"/>
</dbReference>
<dbReference type="SUPFAM" id="SSF75217">
    <property type="entry name" value="alpha/beta knot"/>
    <property type="match status" value="1"/>
</dbReference>
<sequence length="259" mass="28712">MLTRRRLKELARLHQRKYREALGQYLVEGVRLLEAALESQAPLVEVLVTEEARRRPEVRKLVARVSVPVAVVSEPVMARLSDVETSQGVLAVARLRWEAPEHLMRCRCILALDGLQDPGNAGTILRSAAWFGVEAVVAGAGTVDLYNPKVVRAAMGSHWDLTLVRAGDLAALLRHLQRKGFSCYGADLEGIPAPRWQPRSPAVLVLGNEAHGLRPAVQKQLAERVMVPGTVRRRATESLNVAMAATVLLYEWLGRCRQW</sequence>
<dbReference type="CDD" id="cd18109">
    <property type="entry name" value="SpoU-like_RNA-MTase"/>
    <property type="match status" value="1"/>
</dbReference>
<dbReference type="RefSeq" id="WP_072716462.1">
    <property type="nucleotide sequence ID" value="NZ_FRAU01000012.1"/>
</dbReference>